<dbReference type="GO" id="GO:0032968">
    <property type="term" value="P:positive regulation of transcription elongation by RNA polymerase II"/>
    <property type="evidence" value="ECO:0007669"/>
    <property type="project" value="TreeGrafter"/>
</dbReference>
<feature type="compositionally biased region" description="Basic residues" evidence="10">
    <location>
        <begin position="34"/>
        <end position="68"/>
    </location>
</feature>
<feature type="compositionally biased region" description="Basic residues" evidence="10">
    <location>
        <begin position="173"/>
        <end position="186"/>
    </location>
</feature>
<keyword evidence="3" id="KW-0723">Serine/threonine-protein kinase</keyword>
<evidence type="ECO:0000256" key="2">
    <source>
        <dbReference type="ARBA" id="ARBA00006485"/>
    </source>
</evidence>
<dbReference type="OrthoDB" id="204883at2759"/>
<keyword evidence="5 9" id="KW-0547">Nucleotide-binding</keyword>
<feature type="compositionally biased region" description="Basic and acidic residues" evidence="10">
    <location>
        <begin position="251"/>
        <end position="261"/>
    </location>
</feature>
<evidence type="ECO:0000313" key="13">
    <source>
        <dbReference type="Proteomes" id="UP001151582"/>
    </source>
</evidence>
<dbReference type="InterPro" id="IPR017441">
    <property type="entry name" value="Protein_kinase_ATP_BS"/>
</dbReference>
<feature type="domain" description="Protein kinase" evidence="11">
    <location>
        <begin position="397"/>
        <end position="664"/>
    </location>
</feature>
<comment type="subcellular location">
    <subcellularLocation>
        <location evidence="1">Nucleus</location>
    </subcellularLocation>
</comment>
<dbReference type="AlphaFoldDB" id="A0A9W8EC74"/>
<feature type="compositionally biased region" description="Basic residues" evidence="10">
    <location>
        <begin position="74"/>
        <end position="91"/>
    </location>
</feature>
<proteinExistence type="inferred from homology"/>
<evidence type="ECO:0000256" key="3">
    <source>
        <dbReference type="ARBA" id="ARBA00022527"/>
    </source>
</evidence>
<feature type="compositionally biased region" description="Basic and acidic residues" evidence="10">
    <location>
        <begin position="230"/>
        <end position="240"/>
    </location>
</feature>
<keyword evidence="8" id="KW-0539">Nucleus</keyword>
<comment type="caution">
    <text evidence="12">The sequence shown here is derived from an EMBL/GenBank/DDBJ whole genome shotgun (WGS) entry which is preliminary data.</text>
</comment>
<dbReference type="GO" id="GO:0030332">
    <property type="term" value="F:cyclin binding"/>
    <property type="evidence" value="ECO:0007669"/>
    <property type="project" value="TreeGrafter"/>
</dbReference>
<organism evidence="12 13">
    <name type="scientific">Dimargaris verticillata</name>
    <dbReference type="NCBI Taxonomy" id="2761393"/>
    <lineage>
        <taxon>Eukaryota</taxon>
        <taxon>Fungi</taxon>
        <taxon>Fungi incertae sedis</taxon>
        <taxon>Zoopagomycota</taxon>
        <taxon>Kickxellomycotina</taxon>
        <taxon>Dimargaritomycetes</taxon>
        <taxon>Dimargaritales</taxon>
        <taxon>Dimargaritaceae</taxon>
        <taxon>Dimargaris</taxon>
    </lineage>
</organism>
<feature type="compositionally biased region" description="Basic residues" evidence="10">
    <location>
        <begin position="197"/>
        <end position="206"/>
    </location>
</feature>
<feature type="region of interest" description="Disordered" evidence="10">
    <location>
        <begin position="1"/>
        <end position="378"/>
    </location>
</feature>
<evidence type="ECO:0000313" key="12">
    <source>
        <dbReference type="EMBL" id="KAJ1975139.1"/>
    </source>
</evidence>
<dbReference type="PROSITE" id="PS00107">
    <property type="entry name" value="PROTEIN_KINASE_ATP"/>
    <property type="match status" value="1"/>
</dbReference>
<evidence type="ECO:0000256" key="6">
    <source>
        <dbReference type="ARBA" id="ARBA00022777"/>
    </source>
</evidence>
<dbReference type="Gene3D" id="1.10.510.10">
    <property type="entry name" value="Transferase(Phosphotransferase) domain 1"/>
    <property type="match status" value="1"/>
</dbReference>
<comment type="similarity">
    <text evidence="2">Belongs to the protein kinase superfamily. CMGC Ser/Thr protein kinase family. CDC2/CDKX subfamily.</text>
</comment>
<dbReference type="SMART" id="SM00220">
    <property type="entry name" value="S_TKc"/>
    <property type="match status" value="1"/>
</dbReference>
<feature type="region of interest" description="Disordered" evidence="10">
    <location>
        <begin position="634"/>
        <end position="664"/>
    </location>
</feature>
<dbReference type="InterPro" id="IPR000719">
    <property type="entry name" value="Prot_kinase_dom"/>
</dbReference>
<keyword evidence="6 12" id="KW-0418">Kinase</keyword>
<evidence type="ECO:0000256" key="8">
    <source>
        <dbReference type="ARBA" id="ARBA00023242"/>
    </source>
</evidence>
<sequence length="664" mass="76051">MARDDRNHDAPGAAVPQPTHRLSKPPASTEHQPRRFNSRSRSRDRTHHQPIRPHSRRRRSRSRSRQPRHSSPPRNRRRSRTRSRSRQRKRPQSPGRSSSRRRGMHRSRETSRHLRRDRDSHRHHRRVSPARRLRPQRPPSRSRRGLPRYPLRSHSRSRSRSQGRYGHSQRSPPRTRSRSIRSHRDHRYNAPADRPRSPHRPRHHRPMVPSDRLHHRPRANSPPASADIQSHLDRYKDYARYHRSNRTAASPDERHARDTRPTRSSSQSRPRRSPDHGCGASGRRKDEEPRNGHRTKPSTSHRHLRSTRHDDENQSVATGSNGHGHLDEDEAMAVDDDEDDGAGGINVALSTSSPGLHQPSQAESTPRQPPQYRPPFQYIPGCLHAARGSPPSNIDDYERLRQVGEGTYGKVYKARRRPQSSPPSSPRSPTPLVALKRIRMESEREGFPITAMREIKLLTSLNHPNIVNLLETLAAKDGSIYMIFEYMDYDLAGLIAHPQWHLEVPHIKCLMHQMLSGLAYLHDKGVLHRDIKGSNLLLNQNGQLKFTDFGLARRFDPTHMHDYTNRVITLWYRPPELLLGATLYGPPADLWGLGCLMLELFTRKPAFAGVDEISQLDAIYRVLGTPTAMTTLASTTASTSPVSPHNTTHKSGGTDDNYHAKQTP</sequence>
<dbReference type="InterPro" id="IPR008271">
    <property type="entry name" value="Ser/Thr_kinase_AS"/>
</dbReference>
<dbReference type="GO" id="GO:0008024">
    <property type="term" value="C:cyclin/CDK positive transcription elongation factor complex"/>
    <property type="evidence" value="ECO:0007669"/>
    <property type="project" value="TreeGrafter"/>
</dbReference>
<dbReference type="EMBL" id="JANBQB010000563">
    <property type="protein sequence ID" value="KAJ1975139.1"/>
    <property type="molecule type" value="Genomic_DNA"/>
</dbReference>
<feature type="compositionally biased region" description="Pro residues" evidence="10">
    <location>
        <begin position="420"/>
        <end position="429"/>
    </location>
</feature>
<evidence type="ECO:0000256" key="10">
    <source>
        <dbReference type="SAM" id="MobiDB-lite"/>
    </source>
</evidence>
<dbReference type="Proteomes" id="UP001151582">
    <property type="component" value="Unassembled WGS sequence"/>
</dbReference>
<feature type="compositionally biased region" description="Basic residues" evidence="10">
    <location>
        <begin position="292"/>
        <end position="306"/>
    </location>
</feature>
<dbReference type="Pfam" id="PF00069">
    <property type="entry name" value="Pkinase"/>
    <property type="match status" value="1"/>
</dbReference>
<feature type="compositionally biased region" description="Basic and acidic residues" evidence="10">
    <location>
        <begin position="106"/>
        <end position="120"/>
    </location>
</feature>
<feature type="compositionally biased region" description="Low complexity" evidence="10">
    <location>
        <begin position="162"/>
        <end position="172"/>
    </location>
</feature>
<evidence type="ECO:0000259" key="11">
    <source>
        <dbReference type="PROSITE" id="PS50011"/>
    </source>
</evidence>
<reference evidence="12" key="1">
    <citation type="submission" date="2022-07" db="EMBL/GenBank/DDBJ databases">
        <title>Phylogenomic reconstructions and comparative analyses of Kickxellomycotina fungi.</title>
        <authorList>
            <person name="Reynolds N.K."/>
            <person name="Stajich J.E."/>
            <person name="Barry K."/>
            <person name="Grigoriev I.V."/>
            <person name="Crous P."/>
            <person name="Smith M.E."/>
        </authorList>
    </citation>
    <scope>NUCLEOTIDE SEQUENCE</scope>
    <source>
        <strain evidence="12">RSA 567</strain>
    </source>
</reference>
<feature type="compositionally biased region" description="Polar residues" evidence="10">
    <location>
        <begin position="348"/>
        <end position="365"/>
    </location>
</feature>
<feature type="binding site" evidence="9">
    <location>
        <position position="436"/>
    </location>
    <ligand>
        <name>ATP</name>
        <dbReference type="ChEBI" id="CHEBI:30616"/>
    </ligand>
</feature>
<dbReference type="FunFam" id="1.10.510.10:FF:000624">
    <property type="entry name" value="Mitogen-activated protein kinase"/>
    <property type="match status" value="1"/>
</dbReference>
<dbReference type="Gene3D" id="3.30.200.20">
    <property type="entry name" value="Phosphorylase Kinase, domain 1"/>
    <property type="match status" value="1"/>
</dbReference>
<gene>
    <name evidence="12" type="primary">CTK1_1</name>
    <name evidence="12" type="ORF">H4R34_004447</name>
</gene>
<dbReference type="InterPro" id="IPR011009">
    <property type="entry name" value="Kinase-like_dom_sf"/>
</dbReference>
<feature type="compositionally biased region" description="Basic and acidic residues" evidence="10">
    <location>
        <begin position="652"/>
        <end position="664"/>
    </location>
</feature>
<dbReference type="EC" id="2.7.11.2" evidence="12"/>
<feature type="compositionally biased region" description="Acidic residues" evidence="10">
    <location>
        <begin position="327"/>
        <end position="341"/>
    </location>
</feature>
<keyword evidence="13" id="KW-1185">Reference proteome</keyword>
<evidence type="ECO:0000256" key="7">
    <source>
        <dbReference type="ARBA" id="ARBA00022840"/>
    </source>
</evidence>
<feature type="non-terminal residue" evidence="12">
    <location>
        <position position="664"/>
    </location>
</feature>
<dbReference type="PANTHER" id="PTHR24056:SF546">
    <property type="entry name" value="CYCLIN-DEPENDENT KINASE 12"/>
    <property type="match status" value="1"/>
</dbReference>
<evidence type="ECO:0000256" key="9">
    <source>
        <dbReference type="PROSITE-ProRule" id="PRU10141"/>
    </source>
</evidence>
<evidence type="ECO:0000256" key="5">
    <source>
        <dbReference type="ARBA" id="ARBA00022741"/>
    </source>
</evidence>
<accession>A0A9W8EC74</accession>
<feature type="region of interest" description="Disordered" evidence="10">
    <location>
        <begin position="408"/>
        <end position="431"/>
    </location>
</feature>
<dbReference type="PROSITE" id="PS00108">
    <property type="entry name" value="PROTEIN_KINASE_ST"/>
    <property type="match status" value="1"/>
</dbReference>
<evidence type="ECO:0000256" key="1">
    <source>
        <dbReference type="ARBA" id="ARBA00004123"/>
    </source>
</evidence>
<protein>
    <submittedName>
        <fullName evidence="12">Kinase subunit of RNA polymerase II carboxy-terminal domain kinase I</fullName>
        <ecNumber evidence="12">2.7.11.2</ecNumber>
    </submittedName>
</protein>
<name>A0A9W8EC74_9FUNG</name>
<dbReference type="PANTHER" id="PTHR24056">
    <property type="entry name" value="CELL DIVISION PROTEIN KINASE"/>
    <property type="match status" value="1"/>
</dbReference>
<dbReference type="PROSITE" id="PS50011">
    <property type="entry name" value="PROTEIN_KINASE_DOM"/>
    <property type="match status" value="1"/>
</dbReference>
<dbReference type="GO" id="GO:0004740">
    <property type="term" value="F:pyruvate dehydrogenase (acetyl-transferring) kinase activity"/>
    <property type="evidence" value="ECO:0007669"/>
    <property type="project" value="UniProtKB-EC"/>
</dbReference>
<evidence type="ECO:0000256" key="4">
    <source>
        <dbReference type="ARBA" id="ARBA00022679"/>
    </source>
</evidence>
<feature type="compositionally biased region" description="Low complexity" evidence="10">
    <location>
        <begin position="634"/>
        <end position="644"/>
    </location>
</feature>
<dbReference type="InterPro" id="IPR050108">
    <property type="entry name" value="CDK"/>
</dbReference>
<feature type="compositionally biased region" description="Basic residues" evidence="10">
    <location>
        <begin position="121"/>
        <end position="161"/>
    </location>
</feature>
<dbReference type="GO" id="GO:0005524">
    <property type="term" value="F:ATP binding"/>
    <property type="evidence" value="ECO:0007669"/>
    <property type="project" value="UniProtKB-UniRule"/>
</dbReference>
<dbReference type="SUPFAM" id="SSF56112">
    <property type="entry name" value="Protein kinase-like (PK-like)"/>
    <property type="match status" value="1"/>
</dbReference>
<dbReference type="GO" id="GO:0008353">
    <property type="term" value="F:RNA polymerase II CTD heptapeptide repeat kinase activity"/>
    <property type="evidence" value="ECO:0007669"/>
    <property type="project" value="TreeGrafter"/>
</dbReference>
<keyword evidence="7 9" id="KW-0067">ATP-binding</keyword>
<keyword evidence="4 12" id="KW-0808">Transferase</keyword>